<evidence type="ECO:0000313" key="1">
    <source>
        <dbReference type="EMBL" id="GFR95985.1"/>
    </source>
</evidence>
<sequence length="125" mass="14652">MFNIVDIQSAEYIHWAEALLTGEEEEWKKWARQALKPLGAEAAFLCTNEKVRGLVEIKISFWRKVITTWVELNDNNDHQDFYNQPLFNNKHLAYNGNSLYIKKCIDKNIIYVKDVLQGSNFISLE</sequence>
<gene>
    <name evidence="1" type="ORF">ElyMa_006286500</name>
</gene>
<proteinExistence type="predicted"/>
<dbReference type="EMBL" id="BMAT01012642">
    <property type="protein sequence ID" value="GFR95985.1"/>
    <property type="molecule type" value="Genomic_DNA"/>
</dbReference>
<keyword evidence="2" id="KW-1185">Reference proteome</keyword>
<evidence type="ECO:0000313" key="2">
    <source>
        <dbReference type="Proteomes" id="UP000762676"/>
    </source>
</evidence>
<protein>
    <submittedName>
        <fullName evidence="1">Uncharacterized protein</fullName>
    </submittedName>
</protein>
<comment type="caution">
    <text evidence="1">The sequence shown here is derived from an EMBL/GenBank/DDBJ whole genome shotgun (WGS) entry which is preliminary data.</text>
</comment>
<accession>A0AAV4HGN8</accession>
<organism evidence="1 2">
    <name type="scientific">Elysia marginata</name>
    <dbReference type="NCBI Taxonomy" id="1093978"/>
    <lineage>
        <taxon>Eukaryota</taxon>
        <taxon>Metazoa</taxon>
        <taxon>Spiralia</taxon>
        <taxon>Lophotrochozoa</taxon>
        <taxon>Mollusca</taxon>
        <taxon>Gastropoda</taxon>
        <taxon>Heterobranchia</taxon>
        <taxon>Euthyneura</taxon>
        <taxon>Panpulmonata</taxon>
        <taxon>Sacoglossa</taxon>
        <taxon>Placobranchoidea</taxon>
        <taxon>Plakobranchidae</taxon>
        <taxon>Elysia</taxon>
    </lineage>
</organism>
<dbReference type="Proteomes" id="UP000762676">
    <property type="component" value="Unassembled WGS sequence"/>
</dbReference>
<name>A0AAV4HGN8_9GAST</name>
<reference evidence="1 2" key="1">
    <citation type="journal article" date="2021" name="Elife">
        <title>Chloroplast acquisition without the gene transfer in kleptoplastic sea slugs, Plakobranchus ocellatus.</title>
        <authorList>
            <person name="Maeda T."/>
            <person name="Takahashi S."/>
            <person name="Yoshida T."/>
            <person name="Shimamura S."/>
            <person name="Takaki Y."/>
            <person name="Nagai Y."/>
            <person name="Toyoda A."/>
            <person name="Suzuki Y."/>
            <person name="Arimoto A."/>
            <person name="Ishii H."/>
            <person name="Satoh N."/>
            <person name="Nishiyama T."/>
            <person name="Hasebe M."/>
            <person name="Maruyama T."/>
            <person name="Minagawa J."/>
            <person name="Obokata J."/>
            <person name="Shigenobu S."/>
        </authorList>
    </citation>
    <scope>NUCLEOTIDE SEQUENCE [LARGE SCALE GENOMIC DNA]</scope>
</reference>
<dbReference type="AlphaFoldDB" id="A0AAV4HGN8"/>